<name>A0A3P3VHU6_9GAMM</name>
<dbReference type="RefSeq" id="WP_125016003.1">
    <property type="nucleotide sequence ID" value="NZ_QWEZ01000002.1"/>
</dbReference>
<dbReference type="GO" id="GO:0032259">
    <property type="term" value="P:methylation"/>
    <property type="evidence" value="ECO:0007669"/>
    <property type="project" value="UniProtKB-KW"/>
</dbReference>
<feature type="domain" description="Methyltransferase" evidence="1">
    <location>
        <begin position="116"/>
        <end position="236"/>
    </location>
</feature>
<dbReference type="Proteomes" id="UP000280792">
    <property type="component" value="Unassembled WGS sequence"/>
</dbReference>
<reference evidence="2 3" key="1">
    <citation type="submission" date="2018-08" db="EMBL/GenBank/DDBJ databases">
        <authorList>
            <person name="Khan S.A."/>
        </authorList>
    </citation>
    <scope>NUCLEOTIDE SEQUENCE [LARGE SCALE GENOMIC DNA]</scope>
    <source>
        <strain evidence="2 3">GTF-13</strain>
    </source>
</reference>
<evidence type="ECO:0000259" key="1">
    <source>
        <dbReference type="Pfam" id="PF13679"/>
    </source>
</evidence>
<comment type="caution">
    <text evidence="2">The sequence shown here is derived from an EMBL/GenBank/DDBJ whole genome shotgun (WGS) entry which is preliminary data.</text>
</comment>
<dbReference type="SUPFAM" id="SSF53335">
    <property type="entry name" value="S-adenosyl-L-methionine-dependent methyltransferases"/>
    <property type="match status" value="1"/>
</dbReference>
<dbReference type="PANTHER" id="PTHR13369:SF0">
    <property type="entry name" value="GLUTATHIONE S-TRANSFERASE C-TERMINAL DOMAIN-CONTAINING PROTEIN"/>
    <property type="match status" value="1"/>
</dbReference>
<dbReference type="AlphaFoldDB" id="A0A3P3VHU6"/>
<dbReference type="EMBL" id="QWEZ01000002">
    <property type="protein sequence ID" value="RRJ82291.1"/>
    <property type="molecule type" value="Genomic_DNA"/>
</dbReference>
<proteinExistence type="predicted"/>
<gene>
    <name evidence="2" type="ORF">D0544_10410</name>
</gene>
<accession>A0A3P3VHU6</accession>
<dbReference type="GO" id="GO:0008168">
    <property type="term" value="F:methyltransferase activity"/>
    <property type="evidence" value="ECO:0007669"/>
    <property type="project" value="UniProtKB-KW"/>
</dbReference>
<dbReference type="PANTHER" id="PTHR13369">
    <property type="match status" value="1"/>
</dbReference>
<keyword evidence="2" id="KW-0808">Transferase</keyword>
<evidence type="ECO:0000313" key="2">
    <source>
        <dbReference type="EMBL" id="RRJ82291.1"/>
    </source>
</evidence>
<keyword evidence="3" id="KW-1185">Reference proteome</keyword>
<organism evidence="2 3">
    <name type="scientific">Aestuariirhabdus litorea</name>
    <dbReference type="NCBI Taxonomy" id="2528527"/>
    <lineage>
        <taxon>Bacteria</taxon>
        <taxon>Pseudomonadati</taxon>
        <taxon>Pseudomonadota</taxon>
        <taxon>Gammaproteobacteria</taxon>
        <taxon>Oceanospirillales</taxon>
        <taxon>Aestuariirhabdaceae</taxon>
        <taxon>Aestuariirhabdus</taxon>
    </lineage>
</organism>
<evidence type="ECO:0000313" key="3">
    <source>
        <dbReference type="Proteomes" id="UP000280792"/>
    </source>
</evidence>
<sequence length="404" mass="46277">MPLPCPPPPSDLCAQFQQLDRLLLALRPYWQLRPFAELQLPWENNPDLQAFLARLSDEQLDRLEANMQSRTAALAPFIPEVDTLMALSQAQPLPLQRAPLQDAALSFGVPGRKWQQVTAFCATLPQESLPFLEWCAGKGHLGRVLHRVHGHPVTSLELQTELCHAGDRLTQRHGSNCRMQACDVLSDEVLQHLQPGQHAVALHACGQLHLQLLQQASRQQVQRVSLSPCCYHLIAADRYQPLSEHAQASPLRLSRHDLRLAVQETVTAGARERRHRDREFHWRLSFDLLQRILRGKNSYLNCPAVPRSLLGKRFRDFCAYMAQHKGLTLDPALDYDRFEREGLARTAIVSRIELVRHLFRRPLELWLVLDRALYLQQQGYRVTVGEFCDYRLTPRNLLILASRT</sequence>
<dbReference type="InterPro" id="IPR029063">
    <property type="entry name" value="SAM-dependent_MTases_sf"/>
</dbReference>
<reference evidence="2 3" key="2">
    <citation type="submission" date="2018-12" db="EMBL/GenBank/DDBJ databases">
        <title>Simiduia agarivorans gen. nov., sp. nov., a marine, agarolytic bacterium isolated from shallow coastal water from Keelung, Taiwan.</title>
        <authorList>
            <person name="Shieh W.Y."/>
        </authorList>
    </citation>
    <scope>NUCLEOTIDE SEQUENCE [LARGE SCALE GENOMIC DNA]</scope>
    <source>
        <strain evidence="2 3">GTF-13</strain>
    </source>
</reference>
<protein>
    <submittedName>
        <fullName evidence="2">Methyltransferase</fullName>
    </submittedName>
</protein>
<dbReference type="InterPro" id="IPR025714">
    <property type="entry name" value="Methyltranfer_dom"/>
</dbReference>
<dbReference type="Pfam" id="PF13679">
    <property type="entry name" value="Methyltransf_32"/>
    <property type="match status" value="1"/>
</dbReference>
<keyword evidence="2" id="KW-0489">Methyltransferase</keyword>